<dbReference type="NCBIfam" id="TIGR01720">
    <property type="entry name" value="NRPS-para261"/>
    <property type="match status" value="1"/>
</dbReference>
<feature type="non-terminal residue" evidence="2">
    <location>
        <position position="356"/>
    </location>
</feature>
<evidence type="ECO:0000313" key="3">
    <source>
        <dbReference type="Proteomes" id="UP001597024"/>
    </source>
</evidence>
<dbReference type="Gene3D" id="3.30.559.30">
    <property type="entry name" value="Nonribosomal peptide synthetase, condensation domain"/>
    <property type="match status" value="1"/>
</dbReference>
<sequence>YDGTLPLDGHGANLVSDTRQVRVRLDAARTTALLRDVPSVYRTEINDVLLAALTPVLSGWTGRERVVIALEGHGREELFDDVDLSRTVGWFTSYFPVALTDPGDGDWGRTLKAVKEQVRAIPLRGLGYGALRYYGADGGGPAGDPLPPVSFNYLGRFDGTTRAGGLYSAVSGIGLREDRDATRLHLIDIVGQVVEGELEFVWSYSAGLHREETVRRLGEEFVGNLARVVAHCAQPGAGGRTPSDFPSAGLGQADIDRLLGDGRSVLDVYPLTQMQSGMLFHSLMDQEQGTYQEQISFTLDGVHHPDLLEAAWQRVVDREPVLRTSLVWDGLPEPLQVVHTAVRCPVTRLDWSALDE</sequence>
<comment type="caution">
    <text evidence="2">The sequence shown here is derived from an EMBL/GenBank/DDBJ whole genome shotgun (WGS) entry which is preliminary data.</text>
</comment>
<dbReference type="InterPro" id="IPR010060">
    <property type="entry name" value="NRPS_synth"/>
</dbReference>
<keyword evidence="3" id="KW-1185">Reference proteome</keyword>
<dbReference type="PANTHER" id="PTHR45398:SF1">
    <property type="entry name" value="ENZYME, PUTATIVE (JCVI)-RELATED"/>
    <property type="match status" value="1"/>
</dbReference>
<name>A0ABW3E3N3_9ACTN</name>
<protein>
    <submittedName>
        <fullName evidence="2">Condensation domain-containing protein</fullName>
    </submittedName>
</protein>
<dbReference type="Pfam" id="PF00668">
    <property type="entry name" value="Condensation"/>
    <property type="match status" value="2"/>
</dbReference>
<reference evidence="3" key="1">
    <citation type="journal article" date="2019" name="Int. J. Syst. Evol. Microbiol.">
        <title>The Global Catalogue of Microorganisms (GCM) 10K type strain sequencing project: providing services to taxonomists for standard genome sequencing and annotation.</title>
        <authorList>
            <consortium name="The Broad Institute Genomics Platform"/>
            <consortium name="The Broad Institute Genome Sequencing Center for Infectious Disease"/>
            <person name="Wu L."/>
            <person name="Ma J."/>
        </authorList>
    </citation>
    <scope>NUCLEOTIDE SEQUENCE [LARGE SCALE GENOMIC DNA]</scope>
    <source>
        <strain evidence="3">CCUG 62974</strain>
    </source>
</reference>
<evidence type="ECO:0000313" key="2">
    <source>
        <dbReference type="EMBL" id="MFD0890054.1"/>
    </source>
</evidence>
<gene>
    <name evidence="2" type="ORF">ACFQ08_36395</name>
</gene>
<dbReference type="SUPFAM" id="SSF52777">
    <property type="entry name" value="CoA-dependent acyltransferases"/>
    <property type="match status" value="2"/>
</dbReference>
<dbReference type="InterPro" id="IPR001242">
    <property type="entry name" value="Condensation_dom"/>
</dbReference>
<evidence type="ECO:0000259" key="1">
    <source>
        <dbReference type="Pfam" id="PF00668"/>
    </source>
</evidence>
<dbReference type="PANTHER" id="PTHR45398">
    <property type="match status" value="1"/>
</dbReference>
<feature type="domain" description="Condensation" evidence="1">
    <location>
        <begin position="267"/>
        <end position="353"/>
    </location>
</feature>
<proteinExistence type="predicted"/>
<dbReference type="Proteomes" id="UP001597024">
    <property type="component" value="Unassembled WGS sequence"/>
</dbReference>
<feature type="non-terminal residue" evidence="2">
    <location>
        <position position="1"/>
    </location>
</feature>
<feature type="domain" description="Condensation" evidence="1">
    <location>
        <begin position="19"/>
        <end position="244"/>
    </location>
</feature>
<dbReference type="EMBL" id="JBHTHX010002191">
    <property type="protein sequence ID" value="MFD0890054.1"/>
    <property type="molecule type" value="Genomic_DNA"/>
</dbReference>
<dbReference type="InterPro" id="IPR023213">
    <property type="entry name" value="CAT-like_dom_sf"/>
</dbReference>
<organism evidence="2 3">
    <name type="scientific">Streptosporangium algeriense</name>
    <dbReference type="NCBI Taxonomy" id="1682748"/>
    <lineage>
        <taxon>Bacteria</taxon>
        <taxon>Bacillati</taxon>
        <taxon>Actinomycetota</taxon>
        <taxon>Actinomycetes</taxon>
        <taxon>Streptosporangiales</taxon>
        <taxon>Streptosporangiaceae</taxon>
        <taxon>Streptosporangium</taxon>
    </lineage>
</organism>
<dbReference type="Gene3D" id="3.30.559.10">
    <property type="entry name" value="Chloramphenicol acetyltransferase-like domain"/>
    <property type="match status" value="1"/>
</dbReference>
<accession>A0ABW3E3N3</accession>